<proteinExistence type="predicted"/>
<dbReference type="EMBL" id="NHOA01000147">
    <property type="protein sequence ID" value="PHQ37655.1"/>
    <property type="molecule type" value="Genomic_DNA"/>
</dbReference>
<reference evidence="1 2" key="1">
    <citation type="journal article" date="2014" name="Front. Microbiol.">
        <title>Population and genomic analysis of the genus Halorubrum.</title>
        <authorList>
            <person name="Fullmer M.S."/>
            <person name="Soucy S.M."/>
            <person name="Swithers K.S."/>
            <person name="Makkay A.M."/>
            <person name="Wheeler R."/>
            <person name="Ventosa A."/>
            <person name="Gogarten J.P."/>
            <person name="Papke R.T."/>
        </authorList>
    </citation>
    <scope>NUCLEOTIDE SEQUENCE [LARGE SCALE GENOMIC DNA]</scope>
    <source>
        <strain evidence="1 2">C49</strain>
    </source>
</reference>
<sequence length="86" mass="9726">MRRDIAAEDDDTVCIWVCKLQGTKSELGARADRELAQAWVERRLDDDGEWHEYGHKYVFQPSDGIDSGIVELVPVHDAVGMVVEEP</sequence>
<dbReference type="Proteomes" id="UP000222824">
    <property type="component" value="Unassembled WGS sequence"/>
</dbReference>
<dbReference type="AlphaFoldDB" id="A0A2G1WFB9"/>
<comment type="caution">
    <text evidence="1">The sequence shown here is derived from an EMBL/GenBank/DDBJ whole genome shotgun (WGS) entry which is preliminary data.</text>
</comment>
<organism evidence="1 2">
    <name type="scientific">Halorubrum persicum</name>
    <dbReference type="NCBI Taxonomy" id="1383844"/>
    <lineage>
        <taxon>Archaea</taxon>
        <taxon>Methanobacteriati</taxon>
        <taxon>Methanobacteriota</taxon>
        <taxon>Stenosarchaea group</taxon>
        <taxon>Halobacteria</taxon>
        <taxon>Halobacteriales</taxon>
        <taxon>Haloferacaceae</taxon>
        <taxon>Halorubrum</taxon>
    </lineage>
</organism>
<name>A0A2G1WFB9_9EURY</name>
<gene>
    <name evidence="1" type="ORF">DJ69_15640</name>
</gene>
<accession>A0A2G1WFB9</accession>
<evidence type="ECO:0000313" key="2">
    <source>
        <dbReference type="Proteomes" id="UP000222824"/>
    </source>
</evidence>
<keyword evidence="2" id="KW-1185">Reference proteome</keyword>
<evidence type="ECO:0000313" key="1">
    <source>
        <dbReference type="EMBL" id="PHQ37655.1"/>
    </source>
</evidence>
<dbReference type="RefSeq" id="WP_099256481.1">
    <property type="nucleotide sequence ID" value="NZ_NHOA01000147.1"/>
</dbReference>
<protein>
    <submittedName>
        <fullName evidence="1">Uncharacterized protein</fullName>
    </submittedName>
</protein>